<dbReference type="Pfam" id="PF08238">
    <property type="entry name" value="Sel1"/>
    <property type="match status" value="12"/>
</dbReference>
<dbReference type="Gene3D" id="1.25.40.10">
    <property type="entry name" value="Tetratricopeptide repeat domain"/>
    <property type="match status" value="3"/>
</dbReference>
<name>A0ABR2H7K7_9EUKA</name>
<dbReference type="PROSITE" id="PS50011">
    <property type="entry name" value="PROTEIN_KINASE_DOM"/>
    <property type="match status" value="1"/>
</dbReference>
<comment type="caution">
    <text evidence="3">The sequence shown here is derived from an EMBL/GenBank/DDBJ whole genome shotgun (WGS) entry which is preliminary data.</text>
</comment>
<dbReference type="InterPro" id="IPR011009">
    <property type="entry name" value="Kinase-like_dom_sf"/>
</dbReference>
<dbReference type="CDD" id="cd00180">
    <property type="entry name" value="PKc"/>
    <property type="match status" value="1"/>
</dbReference>
<dbReference type="Gene3D" id="1.10.510.10">
    <property type="entry name" value="Transferase(Phosphotransferase) domain 1"/>
    <property type="match status" value="1"/>
</dbReference>
<dbReference type="Pfam" id="PF00069">
    <property type="entry name" value="Pkinase"/>
    <property type="match status" value="1"/>
</dbReference>
<dbReference type="SUPFAM" id="SSF56112">
    <property type="entry name" value="Protein kinase-like (PK-like)"/>
    <property type="match status" value="1"/>
</dbReference>
<evidence type="ECO:0000313" key="3">
    <source>
        <dbReference type="EMBL" id="KAK8842219.1"/>
    </source>
</evidence>
<accession>A0ABR2H7K7</accession>
<reference evidence="3 4" key="1">
    <citation type="submission" date="2024-04" db="EMBL/GenBank/DDBJ databases">
        <title>Tritrichomonas musculus Genome.</title>
        <authorList>
            <person name="Alves-Ferreira E."/>
            <person name="Grigg M."/>
            <person name="Lorenzi H."/>
            <person name="Galac M."/>
        </authorList>
    </citation>
    <scope>NUCLEOTIDE SEQUENCE [LARGE SCALE GENOMIC DNA]</scope>
    <source>
        <strain evidence="3 4">EAF2021</strain>
    </source>
</reference>
<feature type="domain" description="Protein kinase" evidence="2">
    <location>
        <begin position="199"/>
        <end position="433"/>
    </location>
</feature>
<dbReference type="SUPFAM" id="SSF81901">
    <property type="entry name" value="HCP-like"/>
    <property type="match status" value="4"/>
</dbReference>
<dbReference type="EMBL" id="JAPFFF010000039">
    <property type="protein sequence ID" value="KAK8842219.1"/>
    <property type="molecule type" value="Genomic_DNA"/>
</dbReference>
<dbReference type="SMART" id="SM00671">
    <property type="entry name" value="SEL1"/>
    <property type="match status" value="12"/>
</dbReference>
<dbReference type="InterPro" id="IPR050767">
    <property type="entry name" value="Sel1_AlgK"/>
</dbReference>
<evidence type="ECO:0000313" key="4">
    <source>
        <dbReference type="Proteomes" id="UP001470230"/>
    </source>
</evidence>
<dbReference type="InterPro" id="IPR011990">
    <property type="entry name" value="TPR-like_helical_dom_sf"/>
</dbReference>
<dbReference type="InterPro" id="IPR006597">
    <property type="entry name" value="Sel1-like"/>
</dbReference>
<evidence type="ECO:0000256" key="1">
    <source>
        <dbReference type="ARBA" id="ARBA00038101"/>
    </source>
</evidence>
<protein>
    <recommendedName>
        <fullName evidence="2">Protein kinase domain-containing protein</fullName>
    </recommendedName>
</protein>
<dbReference type="PANTHER" id="PTHR11102:SF160">
    <property type="entry name" value="ERAD-ASSOCIATED E3 UBIQUITIN-PROTEIN LIGASE COMPONENT HRD3"/>
    <property type="match status" value="1"/>
</dbReference>
<keyword evidence="4" id="KW-1185">Reference proteome</keyword>
<comment type="similarity">
    <text evidence="1">Belongs to the sel-1 family.</text>
</comment>
<sequence length="1081" mass="127808">MSRYLKVFQDLYNSQQIKMINEFFDGIQQKFKIFFIMEFHDTPMINNANNEIKVIIFDTMKYQGEEYAIFCFEQTIIIISFSNISFLKKFFENHNDSKFVSISNESANKLDTYLSIDEQESKEMKKIYSMISSNERGRLFYSFIIKKPTNKRFNEIWQKIRPSILCFIVKKSYNKIGKDSLSDFDEDIKQEIELNRFNYISIKRLGSGNSSIDLICHLGLEQLFAMKVFSQMEQEKLFEREKRNYEMIHHHSIPKFYGVGKIGKDKCLLIEYIKGSSLDKIDEMNLNKKDKISLIYDLLQVIQYLHENGFIYRDLKPNSFIINESKKLVLLDFDRMLTNDDEQITENFDPIYCAPEVINEEEYSCEVDIYSLGMIVYFIIMERKVSENDLAARNIFDDFGDEFVVLKEIFENCINTDKSKRPKINDLIQHYEISIIQPEEEEEEEEIYFYVKKNEDEVLEHFYIMNKDNPNVQFAYEIPHKRGIYYERDVDKAIRFYQEAAEQNDVIAQYNLGVIYEKGQYVSQDIDKAIYYYTLAAKQNDPNAQFNLGLIYANEFDIRQDLIEAIHYLSLAASQNHPQAQAQIELIYSENEYLRRRPSYDPENDFILGLAYERGDSLDRDISKAIYYYLRAAKNNHKESMFSLGLLYYDGEYIQKDISKAIYYFSLAANQNEPISQSILGSIYYEGEYVKRDVNKAIHYYSLASQNFPEALFNLGLIYYKGEYIQRDINKAIHYFTLAANNNCKGATNFLGSIYYEGEYVKRDVNKALHYYSLASKNDPKALFNLGVIYYKGEYIQKDINKAIHYFTLAANNNYKEAQFILGVFYYDGEIIKKNANMSIRYFMLSAGNGFIDSHFALGVIYSQGIYVQRNIDEAIHYYNNGSNRNDGYSKNNLGIIYKYYQYKRDPVEYFEEASRQKDDYLSMYNLAHIYFYGEKVNVNIEKAIELLIRSSLKGLTASKSLLALALTKKITKITMESIKEEIIKIDNQNLLRVNKLALEIFDFIQGFSLENDEKYDFFYSVNQKIYYVYDIHKKPVMAEKFWFEREQKEKEEAEKNKNLHEVNQYFYEGFGNELYCKYIK</sequence>
<proteinExistence type="inferred from homology"/>
<dbReference type="PANTHER" id="PTHR11102">
    <property type="entry name" value="SEL-1-LIKE PROTEIN"/>
    <property type="match status" value="1"/>
</dbReference>
<dbReference type="InterPro" id="IPR000719">
    <property type="entry name" value="Prot_kinase_dom"/>
</dbReference>
<gene>
    <name evidence="3" type="ORF">M9Y10_026451</name>
</gene>
<organism evidence="3 4">
    <name type="scientific">Tritrichomonas musculus</name>
    <dbReference type="NCBI Taxonomy" id="1915356"/>
    <lineage>
        <taxon>Eukaryota</taxon>
        <taxon>Metamonada</taxon>
        <taxon>Parabasalia</taxon>
        <taxon>Tritrichomonadida</taxon>
        <taxon>Tritrichomonadidae</taxon>
        <taxon>Tritrichomonas</taxon>
    </lineage>
</organism>
<dbReference type="Proteomes" id="UP001470230">
    <property type="component" value="Unassembled WGS sequence"/>
</dbReference>
<evidence type="ECO:0000259" key="2">
    <source>
        <dbReference type="PROSITE" id="PS50011"/>
    </source>
</evidence>